<dbReference type="InterPro" id="IPR050641">
    <property type="entry name" value="RIFMO-like"/>
</dbReference>
<dbReference type="GO" id="GO:0016709">
    <property type="term" value="F:oxidoreductase activity, acting on paired donors, with incorporation or reduction of molecular oxygen, NAD(P)H as one donor, and incorporation of one atom of oxygen"/>
    <property type="evidence" value="ECO:0007669"/>
    <property type="project" value="UniProtKB-ARBA"/>
</dbReference>
<feature type="domain" description="FAD-binding" evidence="5">
    <location>
        <begin position="10"/>
        <end position="349"/>
    </location>
</feature>
<evidence type="ECO:0000313" key="7">
    <source>
        <dbReference type="Proteomes" id="UP000075635"/>
    </source>
</evidence>
<dbReference type="Proteomes" id="UP000075635">
    <property type="component" value="Unassembled WGS sequence"/>
</dbReference>
<keyword evidence="3" id="KW-0285">Flavoprotein</keyword>
<dbReference type="AlphaFoldDB" id="A0A150SEC1"/>
<evidence type="ECO:0000256" key="2">
    <source>
        <dbReference type="ARBA" id="ARBA00007801"/>
    </source>
</evidence>
<evidence type="ECO:0000256" key="1">
    <source>
        <dbReference type="ARBA" id="ARBA00001974"/>
    </source>
</evidence>
<evidence type="ECO:0000313" key="6">
    <source>
        <dbReference type="EMBL" id="KYF90814.1"/>
    </source>
</evidence>
<dbReference type="EMBL" id="JEMB01001077">
    <property type="protein sequence ID" value="KYF90814.1"/>
    <property type="molecule type" value="Genomic_DNA"/>
</dbReference>
<comment type="caution">
    <text evidence="6">The sequence shown here is derived from an EMBL/GenBank/DDBJ whole genome shotgun (WGS) entry which is preliminary data.</text>
</comment>
<evidence type="ECO:0000259" key="5">
    <source>
        <dbReference type="Pfam" id="PF01494"/>
    </source>
</evidence>
<dbReference type="InterPro" id="IPR002938">
    <property type="entry name" value="FAD-bd"/>
</dbReference>
<dbReference type="Pfam" id="PF01494">
    <property type="entry name" value="FAD_binding_3"/>
    <property type="match status" value="1"/>
</dbReference>
<gene>
    <name evidence="6" type="ORF">BE17_17725</name>
</gene>
<organism evidence="6 7">
    <name type="scientific">Sorangium cellulosum</name>
    <name type="common">Polyangium cellulosum</name>
    <dbReference type="NCBI Taxonomy" id="56"/>
    <lineage>
        <taxon>Bacteria</taxon>
        <taxon>Pseudomonadati</taxon>
        <taxon>Myxococcota</taxon>
        <taxon>Polyangia</taxon>
        <taxon>Polyangiales</taxon>
        <taxon>Polyangiaceae</taxon>
        <taxon>Sorangium</taxon>
    </lineage>
</organism>
<comment type="similarity">
    <text evidence="2">Belongs to the PheA/TfdB FAD monooxygenase family.</text>
</comment>
<dbReference type="PRINTS" id="PR00420">
    <property type="entry name" value="RNGMNOXGNASE"/>
</dbReference>
<proteinExistence type="inferred from homology"/>
<protein>
    <recommendedName>
        <fullName evidence="5">FAD-binding domain-containing protein</fullName>
    </recommendedName>
</protein>
<dbReference type="Gene3D" id="3.50.50.60">
    <property type="entry name" value="FAD/NAD(P)-binding domain"/>
    <property type="match status" value="1"/>
</dbReference>
<dbReference type="InterPro" id="IPR036188">
    <property type="entry name" value="FAD/NAD-bd_sf"/>
</dbReference>
<comment type="cofactor">
    <cofactor evidence="1">
        <name>FAD</name>
        <dbReference type="ChEBI" id="CHEBI:57692"/>
    </cofactor>
</comment>
<accession>A0A150SEC1</accession>
<dbReference type="PANTHER" id="PTHR43004:SF19">
    <property type="entry name" value="BINDING MONOOXYGENASE, PUTATIVE (JCVI)-RELATED"/>
    <property type="match status" value="1"/>
</dbReference>
<dbReference type="Gene3D" id="3.30.70.2450">
    <property type="match status" value="1"/>
</dbReference>
<evidence type="ECO:0000256" key="3">
    <source>
        <dbReference type="ARBA" id="ARBA00022630"/>
    </source>
</evidence>
<evidence type="ECO:0000256" key="4">
    <source>
        <dbReference type="ARBA" id="ARBA00022827"/>
    </source>
</evidence>
<dbReference type="InterPro" id="IPR036249">
    <property type="entry name" value="Thioredoxin-like_sf"/>
</dbReference>
<dbReference type="Gene3D" id="3.40.30.120">
    <property type="match status" value="1"/>
</dbReference>
<dbReference type="PANTHER" id="PTHR43004">
    <property type="entry name" value="TRK SYSTEM POTASSIUM UPTAKE PROTEIN"/>
    <property type="match status" value="1"/>
</dbReference>
<sequence>MDLNGYKTPAVLVVGAGPVGLVMAAELSRHGIPCRIVDQGEGASSKSKAVSVHARTLEIFESMGVIEEALRRGRRLVGLSWHSGTRRVAHVTFEGMDTPYSFELGIAQGDTEHMLAEHLLRLGIPVERRVRFEGLEQDTDGVTARLRLGDGAQETLRVPWLIACDGARSEVRHALGFPFKGTTYEEQGLHADVRLTWPAHFQAPADQNIFFLGPPGFMAALPLAADGHYRLVFLLRPGDGVSREATLENLQAQAAARGPAGVTVRDPAWIDTFRIHCRMVDRYRSGRVFLAGDAAHVHSPFGGQGISLGIQDAYNLAWKLALVIRGVGRPELLDSYDAERRPLAAETLRSTHTTTLAIRTMSALRHPLGCALRDGAISFITSRPQLKRRAGPALGMLTRNYRGSSLCAEDWPASRGTPGLAAGDRAPDAAPLSRGPRHTLLLFTEGRLVDLAEEVGQRHGDVVEPVLVVPRAERPAALSGTPHRVVLDADRALHRRYGARSECLFLIRPDGYIGYRNLPADRGKLRGYLRRVFLT</sequence>
<dbReference type="SUPFAM" id="SSF51905">
    <property type="entry name" value="FAD/NAD(P)-binding domain"/>
    <property type="match status" value="1"/>
</dbReference>
<dbReference type="SUPFAM" id="SSF52833">
    <property type="entry name" value="Thioredoxin-like"/>
    <property type="match status" value="1"/>
</dbReference>
<reference evidence="6 7" key="1">
    <citation type="submission" date="2014-02" db="EMBL/GenBank/DDBJ databases">
        <title>The small core and large imbalanced accessory genome model reveals a collaborative survival strategy of Sorangium cellulosum strains in nature.</title>
        <authorList>
            <person name="Han K."/>
            <person name="Peng R."/>
            <person name="Blom J."/>
            <person name="Li Y.-Z."/>
        </authorList>
    </citation>
    <scope>NUCLEOTIDE SEQUENCE [LARGE SCALE GENOMIC DNA]</scope>
    <source>
        <strain evidence="6 7">So0011-07</strain>
    </source>
</reference>
<keyword evidence="4" id="KW-0274">FAD</keyword>
<dbReference type="GO" id="GO:0071949">
    <property type="term" value="F:FAD binding"/>
    <property type="evidence" value="ECO:0007669"/>
    <property type="project" value="InterPro"/>
</dbReference>
<name>A0A150SEC1_SORCE</name>